<evidence type="ECO:0000256" key="7">
    <source>
        <dbReference type="ARBA" id="ARBA00022741"/>
    </source>
</evidence>
<dbReference type="EMBL" id="DVIT01000037">
    <property type="protein sequence ID" value="HIS47952.1"/>
    <property type="molecule type" value="Genomic_DNA"/>
</dbReference>
<dbReference type="Gene3D" id="3.40.50.620">
    <property type="entry name" value="HUPs"/>
    <property type="match status" value="1"/>
</dbReference>
<dbReference type="NCBIfam" id="TIGR00083">
    <property type="entry name" value="ribF"/>
    <property type="match status" value="1"/>
</dbReference>
<evidence type="ECO:0000259" key="15">
    <source>
        <dbReference type="SMART" id="SM00904"/>
    </source>
</evidence>
<keyword evidence="5 14" id="KW-0808">Transferase</keyword>
<dbReference type="GO" id="GO:0003919">
    <property type="term" value="F:FMN adenylyltransferase activity"/>
    <property type="evidence" value="ECO:0007669"/>
    <property type="project" value="UniProtKB-UniRule"/>
</dbReference>
<evidence type="ECO:0000256" key="5">
    <source>
        <dbReference type="ARBA" id="ARBA00022679"/>
    </source>
</evidence>
<feature type="domain" description="Riboflavin kinase" evidence="15">
    <location>
        <begin position="191"/>
        <end position="316"/>
    </location>
</feature>
<dbReference type="Proteomes" id="UP000823927">
    <property type="component" value="Unassembled WGS sequence"/>
</dbReference>
<sequence length="322" mass="36185">MIFISGTKDICMENTAVAIGKFDGLHLGHQSLIRKINSYKGNKMTSVMLTFNYNPSYMLRGKALSLIYTSQERRILAGRLGVDVLIEYPFTQETAHMDPAEFVRDVLIRRLGARHIVVGEDFCFGRDRKGNTDLLMGMSLPLGYKAHICPKVQTILEQDIGENHCGDEIDISATLIRQAILEGKMETANRMLGIPYTIIGTVVHGREIGRTIGMPTANLEPEETKLLPPNGVYASTAVIDCKTYPAVTNIGRNPTVAEHQKPRAETYIYGFDGNIYGRQIEVHLHHFARPEQRFENLDALKAQMHQDMKNSLAYMEKFKIIG</sequence>
<evidence type="ECO:0000256" key="9">
    <source>
        <dbReference type="ARBA" id="ARBA00022827"/>
    </source>
</evidence>
<evidence type="ECO:0000256" key="14">
    <source>
        <dbReference type="PIRNR" id="PIRNR004491"/>
    </source>
</evidence>
<protein>
    <recommendedName>
        <fullName evidence="14">Riboflavin biosynthesis protein</fullName>
    </recommendedName>
    <domain>
        <recommendedName>
            <fullName evidence="14">Riboflavin kinase</fullName>
            <ecNumber evidence="14">2.7.1.26</ecNumber>
        </recommendedName>
        <alternativeName>
            <fullName evidence="14">Flavokinase</fullName>
        </alternativeName>
    </domain>
    <domain>
        <recommendedName>
            <fullName evidence="14">FMN adenylyltransferase</fullName>
            <ecNumber evidence="14">2.7.7.2</ecNumber>
        </recommendedName>
        <alternativeName>
            <fullName evidence="14">FAD pyrophosphorylase</fullName>
        </alternativeName>
        <alternativeName>
            <fullName evidence="14">FAD synthase</fullName>
        </alternativeName>
    </domain>
</protein>
<keyword evidence="9 14" id="KW-0274">FAD</keyword>
<comment type="pathway">
    <text evidence="1 14">Cofactor biosynthesis; FAD biosynthesis; FAD from FMN: step 1/1.</text>
</comment>
<evidence type="ECO:0000256" key="11">
    <source>
        <dbReference type="ARBA" id="ARBA00023268"/>
    </source>
</evidence>
<evidence type="ECO:0000256" key="10">
    <source>
        <dbReference type="ARBA" id="ARBA00022840"/>
    </source>
</evidence>
<keyword evidence="6 14" id="KW-0548">Nucleotidyltransferase</keyword>
<dbReference type="InterPro" id="IPR023465">
    <property type="entry name" value="Riboflavin_kinase_dom_sf"/>
</dbReference>
<comment type="catalytic activity">
    <reaction evidence="13 14">
        <text>FMN + ATP + H(+) = FAD + diphosphate</text>
        <dbReference type="Rhea" id="RHEA:17237"/>
        <dbReference type="ChEBI" id="CHEBI:15378"/>
        <dbReference type="ChEBI" id="CHEBI:30616"/>
        <dbReference type="ChEBI" id="CHEBI:33019"/>
        <dbReference type="ChEBI" id="CHEBI:57692"/>
        <dbReference type="ChEBI" id="CHEBI:58210"/>
        <dbReference type="EC" id="2.7.7.2"/>
    </reaction>
</comment>
<keyword evidence="11" id="KW-0511">Multifunctional enzyme</keyword>
<evidence type="ECO:0000256" key="12">
    <source>
        <dbReference type="ARBA" id="ARBA00047880"/>
    </source>
</evidence>
<evidence type="ECO:0000313" key="16">
    <source>
        <dbReference type="EMBL" id="HIS47952.1"/>
    </source>
</evidence>
<keyword evidence="10 14" id="KW-0067">ATP-binding</keyword>
<evidence type="ECO:0000256" key="1">
    <source>
        <dbReference type="ARBA" id="ARBA00004726"/>
    </source>
</evidence>
<dbReference type="PANTHER" id="PTHR22749">
    <property type="entry name" value="RIBOFLAVIN KINASE/FMN ADENYLYLTRANSFERASE"/>
    <property type="match status" value="1"/>
</dbReference>
<dbReference type="EC" id="2.7.7.2" evidence="14"/>
<dbReference type="GO" id="GO:0005524">
    <property type="term" value="F:ATP binding"/>
    <property type="evidence" value="ECO:0007669"/>
    <property type="project" value="UniProtKB-UniRule"/>
</dbReference>
<evidence type="ECO:0000256" key="8">
    <source>
        <dbReference type="ARBA" id="ARBA00022777"/>
    </source>
</evidence>
<proteinExistence type="inferred from homology"/>
<gene>
    <name evidence="16" type="ORF">IAB46_10475</name>
</gene>
<keyword evidence="4 14" id="KW-0288">FMN</keyword>
<evidence type="ECO:0000313" key="17">
    <source>
        <dbReference type="Proteomes" id="UP000823927"/>
    </source>
</evidence>
<dbReference type="GO" id="GO:0009398">
    <property type="term" value="P:FMN biosynthetic process"/>
    <property type="evidence" value="ECO:0007669"/>
    <property type="project" value="UniProtKB-UniRule"/>
</dbReference>
<dbReference type="SMART" id="SM00904">
    <property type="entry name" value="Flavokinase"/>
    <property type="match status" value="1"/>
</dbReference>
<dbReference type="GO" id="GO:0008531">
    <property type="term" value="F:riboflavin kinase activity"/>
    <property type="evidence" value="ECO:0007669"/>
    <property type="project" value="UniProtKB-UniRule"/>
</dbReference>
<dbReference type="SUPFAM" id="SSF52374">
    <property type="entry name" value="Nucleotidylyl transferase"/>
    <property type="match status" value="1"/>
</dbReference>
<evidence type="ECO:0000256" key="13">
    <source>
        <dbReference type="ARBA" id="ARBA00049494"/>
    </source>
</evidence>
<dbReference type="AlphaFoldDB" id="A0A9D1JR67"/>
<keyword evidence="7 14" id="KW-0547">Nucleotide-binding</keyword>
<evidence type="ECO:0000256" key="4">
    <source>
        <dbReference type="ARBA" id="ARBA00022643"/>
    </source>
</evidence>
<dbReference type="PIRSF" id="PIRSF004491">
    <property type="entry name" value="FAD_Synth"/>
    <property type="match status" value="1"/>
</dbReference>
<dbReference type="CDD" id="cd02064">
    <property type="entry name" value="FAD_synthetase_N"/>
    <property type="match status" value="1"/>
</dbReference>
<dbReference type="Pfam" id="PF01687">
    <property type="entry name" value="Flavokinase"/>
    <property type="match status" value="1"/>
</dbReference>
<comment type="caution">
    <text evidence="16">The sequence shown here is derived from an EMBL/GenBank/DDBJ whole genome shotgun (WGS) entry which is preliminary data.</text>
</comment>
<dbReference type="EC" id="2.7.1.26" evidence="14"/>
<name>A0A9D1JR67_9FIRM</name>
<dbReference type="InterPro" id="IPR002606">
    <property type="entry name" value="Riboflavin_kinase_bac"/>
</dbReference>
<evidence type="ECO:0000256" key="3">
    <source>
        <dbReference type="ARBA" id="ARBA00022630"/>
    </source>
</evidence>
<dbReference type="Gene3D" id="2.40.30.30">
    <property type="entry name" value="Riboflavin kinase-like"/>
    <property type="match status" value="1"/>
</dbReference>
<reference evidence="16" key="2">
    <citation type="journal article" date="2021" name="PeerJ">
        <title>Extensive microbial diversity within the chicken gut microbiome revealed by metagenomics and culture.</title>
        <authorList>
            <person name="Gilroy R."/>
            <person name="Ravi A."/>
            <person name="Getino M."/>
            <person name="Pursley I."/>
            <person name="Horton D.L."/>
            <person name="Alikhan N.F."/>
            <person name="Baker D."/>
            <person name="Gharbi K."/>
            <person name="Hall N."/>
            <person name="Watson M."/>
            <person name="Adriaenssens E.M."/>
            <person name="Foster-Nyarko E."/>
            <person name="Jarju S."/>
            <person name="Secka A."/>
            <person name="Antonio M."/>
            <person name="Oren A."/>
            <person name="Chaudhuri R.R."/>
            <person name="La Ragione R."/>
            <person name="Hildebrand F."/>
            <person name="Pallen M.J."/>
        </authorList>
    </citation>
    <scope>NUCLEOTIDE SEQUENCE</scope>
    <source>
        <strain evidence="16">CHK178-757</strain>
    </source>
</reference>
<keyword evidence="3 14" id="KW-0285">Flavoprotein</keyword>
<organism evidence="16 17">
    <name type="scientific">Candidatus Scybalocola faecigallinarum</name>
    <dbReference type="NCBI Taxonomy" id="2840941"/>
    <lineage>
        <taxon>Bacteria</taxon>
        <taxon>Bacillati</taxon>
        <taxon>Bacillota</taxon>
        <taxon>Clostridia</taxon>
        <taxon>Lachnospirales</taxon>
        <taxon>Lachnospiraceae</taxon>
        <taxon>Lachnospiraceae incertae sedis</taxon>
        <taxon>Candidatus Scybalocola (ex Gilroy et al. 2021)</taxon>
    </lineage>
</organism>
<comment type="similarity">
    <text evidence="14">Belongs to the ribF family.</text>
</comment>
<evidence type="ECO:0000256" key="6">
    <source>
        <dbReference type="ARBA" id="ARBA00022695"/>
    </source>
</evidence>
<dbReference type="Pfam" id="PF06574">
    <property type="entry name" value="FAD_syn"/>
    <property type="match status" value="1"/>
</dbReference>
<dbReference type="InterPro" id="IPR014729">
    <property type="entry name" value="Rossmann-like_a/b/a_fold"/>
</dbReference>
<dbReference type="InterPro" id="IPR015864">
    <property type="entry name" value="FAD_synthase"/>
</dbReference>
<dbReference type="SUPFAM" id="SSF82114">
    <property type="entry name" value="Riboflavin kinase-like"/>
    <property type="match status" value="1"/>
</dbReference>
<accession>A0A9D1JR67</accession>
<dbReference type="GO" id="GO:0006747">
    <property type="term" value="P:FAD biosynthetic process"/>
    <property type="evidence" value="ECO:0007669"/>
    <property type="project" value="UniProtKB-UniRule"/>
</dbReference>
<dbReference type="PANTHER" id="PTHR22749:SF6">
    <property type="entry name" value="RIBOFLAVIN KINASE"/>
    <property type="match status" value="1"/>
</dbReference>
<keyword evidence="8 14" id="KW-0418">Kinase</keyword>
<comment type="pathway">
    <text evidence="2 14">Cofactor biosynthesis; FMN biosynthesis; FMN from riboflavin (ATP route): step 1/1.</text>
</comment>
<reference evidence="16" key="1">
    <citation type="submission" date="2020-10" db="EMBL/GenBank/DDBJ databases">
        <authorList>
            <person name="Gilroy R."/>
        </authorList>
    </citation>
    <scope>NUCLEOTIDE SEQUENCE</scope>
    <source>
        <strain evidence="16">CHK178-757</strain>
    </source>
</reference>
<dbReference type="GO" id="GO:0009231">
    <property type="term" value="P:riboflavin biosynthetic process"/>
    <property type="evidence" value="ECO:0007669"/>
    <property type="project" value="InterPro"/>
</dbReference>
<dbReference type="NCBIfam" id="NF004162">
    <property type="entry name" value="PRK05627.1-5"/>
    <property type="match status" value="1"/>
</dbReference>
<comment type="catalytic activity">
    <reaction evidence="12 14">
        <text>riboflavin + ATP = FMN + ADP + H(+)</text>
        <dbReference type="Rhea" id="RHEA:14357"/>
        <dbReference type="ChEBI" id="CHEBI:15378"/>
        <dbReference type="ChEBI" id="CHEBI:30616"/>
        <dbReference type="ChEBI" id="CHEBI:57986"/>
        <dbReference type="ChEBI" id="CHEBI:58210"/>
        <dbReference type="ChEBI" id="CHEBI:456216"/>
        <dbReference type="EC" id="2.7.1.26"/>
    </reaction>
</comment>
<evidence type="ECO:0000256" key="2">
    <source>
        <dbReference type="ARBA" id="ARBA00005201"/>
    </source>
</evidence>
<dbReference type="InterPro" id="IPR023468">
    <property type="entry name" value="Riboflavin_kinase"/>
</dbReference>
<dbReference type="InterPro" id="IPR015865">
    <property type="entry name" value="Riboflavin_kinase_bac/euk"/>
</dbReference>